<dbReference type="AlphaFoldDB" id="A0A9P7UZJ7"/>
<reference evidence="12" key="1">
    <citation type="journal article" date="2021" name="Genome Biol. Evol.">
        <title>The assembled and annotated genome of the fairy-ring fungus Marasmius oreades.</title>
        <authorList>
            <person name="Hiltunen M."/>
            <person name="Ament-Velasquez S.L."/>
            <person name="Johannesson H."/>
        </authorList>
    </citation>
    <scope>NUCLEOTIDE SEQUENCE</scope>
    <source>
        <strain evidence="12">03SP1</strain>
    </source>
</reference>
<dbReference type="InterPro" id="IPR008255">
    <property type="entry name" value="Pyr_nucl-diS_OxRdtase_2_AS"/>
</dbReference>
<dbReference type="EMBL" id="CM032182">
    <property type="protein sequence ID" value="KAG7097517.1"/>
    <property type="molecule type" value="Genomic_DNA"/>
</dbReference>
<dbReference type="RefSeq" id="XP_043013987.1">
    <property type="nucleotide sequence ID" value="XM_043149381.1"/>
</dbReference>
<dbReference type="Pfam" id="PF07992">
    <property type="entry name" value="Pyr_redox_2"/>
    <property type="match status" value="1"/>
</dbReference>
<evidence type="ECO:0000256" key="6">
    <source>
        <dbReference type="ARBA" id="ARBA00023157"/>
    </source>
</evidence>
<comment type="cofactor">
    <cofactor evidence="9">
        <name>FAD</name>
        <dbReference type="ChEBI" id="CHEBI:57692"/>
    </cofactor>
    <text evidence="9">Binds 1 FAD per subunit.</text>
</comment>
<comment type="subunit">
    <text evidence="8">Homodimer.</text>
</comment>
<dbReference type="PRINTS" id="PR00469">
    <property type="entry name" value="PNDRDTASEII"/>
</dbReference>
<dbReference type="PROSITE" id="PS00573">
    <property type="entry name" value="PYRIDINE_REDOX_2"/>
    <property type="match status" value="1"/>
</dbReference>
<dbReference type="NCBIfam" id="TIGR01292">
    <property type="entry name" value="TRX_reduct"/>
    <property type="match status" value="1"/>
</dbReference>
<evidence type="ECO:0000256" key="7">
    <source>
        <dbReference type="ARBA" id="ARBA00023284"/>
    </source>
</evidence>
<dbReference type="SUPFAM" id="SSF51905">
    <property type="entry name" value="FAD/NAD(P)-binding domain"/>
    <property type="match status" value="1"/>
</dbReference>
<dbReference type="Gene3D" id="3.50.50.60">
    <property type="entry name" value="FAD/NAD(P)-binding domain"/>
    <property type="match status" value="2"/>
</dbReference>
<comment type="similarity">
    <text evidence="1 8">Belongs to the class-II pyridine nucleotide-disulfide oxidoreductase family.</text>
</comment>
<evidence type="ECO:0000256" key="1">
    <source>
        <dbReference type="ARBA" id="ARBA00009333"/>
    </source>
</evidence>
<dbReference type="InterPro" id="IPR005982">
    <property type="entry name" value="Thioredox_Rdtase"/>
</dbReference>
<comment type="caution">
    <text evidence="12">The sequence shown here is derived from an EMBL/GenBank/DDBJ whole genome shotgun (WGS) entry which is preliminary data.</text>
</comment>
<evidence type="ECO:0000313" key="13">
    <source>
        <dbReference type="Proteomes" id="UP001049176"/>
    </source>
</evidence>
<evidence type="ECO:0000256" key="10">
    <source>
        <dbReference type="SAM" id="SignalP"/>
    </source>
</evidence>
<keyword evidence="13" id="KW-1185">Reference proteome</keyword>
<keyword evidence="7 8" id="KW-0676">Redox-active center</keyword>
<feature type="signal peptide" evidence="10">
    <location>
        <begin position="1"/>
        <end position="19"/>
    </location>
</feature>
<dbReference type="InterPro" id="IPR050097">
    <property type="entry name" value="Ferredoxin-NADP_redctase_2"/>
</dbReference>
<keyword evidence="5 8" id="KW-0560">Oxidoreductase</keyword>
<sequence>MKKNNVTVAVLAITHCTSCWPWITDTVSANFIRNELNLPSVLSPTIHLTKTWSRWLLKPRRLLSVVPLAASSSTLSTQGSRPMAPVTNGKIEKSSKMHSKVVIIGSGPAGHTAAIYLARANLNPVLFEGFMANGFAAGGQLTTTTDVENFPGFPAGILGPELMDKFREQSIRFGTRIITETISKIDLSSRPFKYWREMQEGGEPETADTVIIATGASAKRLGLKGEETYWQSGISACAVCDGAVPIFRNKPLAVIGGGDSAAEEATYLTKYGSHVYVLVRRGELRASKIMAKRLLNNPKITVLWNTVATECQGDGDLLKSLRLKNILNGEEKDLAVNGLFYAIGHEPATAIFHGQLQTDPDGYIITVPGTTQTSVKGVFAAGDVQDKRYRQAITSAGSGCMAALEAEKLIAEEEELGRED</sequence>
<evidence type="ECO:0000256" key="8">
    <source>
        <dbReference type="RuleBase" id="RU003880"/>
    </source>
</evidence>
<keyword evidence="3 8" id="KW-0274">FAD</keyword>
<organism evidence="12 13">
    <name type="scientific">Marasmius oreades</name>
    <name type="common">fairy-ring Marasmius</name>
    <dbReference type="NCBI Taxonomy" id="181124"/>
    <lineage>
        <taxon>Eukaryota</taxon>
        <taxon>Fungi</taxon>
        <taxon>Dikarya</taxon>
        <taxon>Basidiomycota</taxon>
        <taxon>Agaricomycotina</taxon>
        <taxon>Agaricomycetes</taxon>
        <taxon>Agaricomycetidae</taxon>
        <taxon>Agaricales</taxon>
        <taxon>Marasmiineae</taxon>
        <taxon>Marasmiaceae</taxon>
        <taxon>Marasmius</taxon>
    </lineage>
</organism>
<evidence type="ECO:0000256" key="2">
    <source>
        <dbReference type="ARBA" id="ARBA00022630"/>
    </source>
</evidence>
<comment type="catalytic activity">
    <reaction evidence="8">
        <text>[thioredoxin]-dithiol + NADP(+) = [thioredoxin]-disulfide + NADPH + H(+)</text>
        <dbReference type="Rhea" id="RHEA:20345"/>
        <dbReference type="Rhea" id="RHEA-COMP:10698"/>
        <dbReference type="Rhea" id="RHEA-COMP:10700"/>
        <dbReference type="ChEBI" id="CHEBI:15378"/>
        <dbReference type="ChEBI" id="CHEBI:29950"/>
        <dbReference type="ChEBI" id="CHEBI:50058"/>
        <dbReference type="ChEBI" id="CHEBI:57783"/>
        <dbReference type="ChEBI" id="CHEBI:58349"/>
        <dbReference type="EC" id="1.8.1.9"/>
    </reaction>
</comment>
<dbReference type="InterPro" id="IPR023753">
    <property type="entry name" value="FAD/NAD-binding_dom"/>
</dbReference>
<feature type="chain" id="PRO_5040129282" description="Thioredoxin reductase" evidence="10">
    <location>
        <begin position="20"/>
        <end position="420"/>
    </location>
</feature>
<evidence type="ECO:0000259" key="11">
    <source>
        <dbReference type="Pfam" id="PF07992"/>
    </source>
</evidence>
<name>A0A9P7UZJ7_9AGAR</name>
<dbReference type="GeneID" id="66073936"/>
<evidence type="ECO:0000256" key="5">
    <source>
        <dbReference type="ARBA" id="ARBA00023002"/>
    </source>
</evidence>
<dbReference type="KEGG" id="more:E1B28_004860"/>
<dbReference type="PANTHER" id="PTHR48105">
    <property type="entry name" value="THIOREDOXIN REDUCTASE 1-RELATED-RELATED"/>
    <property type="match status" value="1"/>
</dbReference>
<evidence type="ECO:0000256" key="4">
    <source>
        <dbReference type="ARBA" id="ARBA00022857"/>
    </source>
</evidence>
<dbReference type="FunFam" id="3.50.50.60:FF:000064">
    <property type="entry name" value="Thioredoxin reductase"/>
    <property type="match status" value="1"/>
</dbReference>
<protein>
    <recommendedName>
        <fullName evidence="8">Thioredoxin reductase</fullName>
        <ecNumber evidence="8">1.8.1.9</ecNumber>
    </recommendedName>
</protein>
<dbReference type="EC" id="1.8.1.9" evidence="8"/>
<dbReference type="OrthoDB" id="371245at2759"/>
<dbReference type="Proteomes" id="UP001049176">
    <property type="component" value="Chromosome 2"/>
</dbReference>
<keyword evidence="10" id="KW-0732">Signal</keyword>
<keyword evidence="2 8" id="KW-0285">Flavoprotein</keyword>
<evidence type="ECO:0000313" key="12">
    <source>
        <dbReference type="EMBL" id="KAG7097517.1"/>
    </source>
</evidence>
<evidence type="ECO:0000256" key="3">
    <source>
        <dbReference type="ARBA" id="ARBA00022827"/>
    </source>
</evidence>
<keyword evidence="4 9" id="KW-0521">NADP</keyword>
<dbReference type="InterPro" id="IPR036188">
    <property type="entry name" value="FAD/NAD-bd_sf"/>
</dbReference>
<accession>A0A9P7UZJ7</accession>
<feature type="domain" description="FAD/NAD(P)-binding" evidence="11">
    <location>
        <begin position="100"/>
        <end position="399"/>
    </location>
</feature>
<dbReference type="GO" id="GO:0019430">
    <property type="term" value="P:removal of superoxide radicals"/>
    <property type="evidence" value="ECO:0007669"/>
    <property type="project" value="UniProtKB-UniRule"/>
</dbReference>
<dbReference type="GO" id="GO:0004791">
    <property type="term" value="F:thioredoxin-disulfide reductase (NADPH) activity"/>
    <property type="evidence" value="ECO:0007669"/>
    <property type="project" value="UniProtKB-UniRule"/>
</dbReference>
<dbReference type="GO" id="GO:0005737">
    <property type="term" value="C:cytoplasm"/>
    <property type="evidence" value="ECO:0007669"/>
    <property type="project" value="InterPro"/>
</dbReference>
<gene>
    <name evidence="12" type="primary">TRR1</name>
    <name evidence="12" type="ORF">E1B28_004860</name>
</gene>
<proteinExistence type="inferred from homology"/>
<evidence type="ECO:0000256" key="9">
    <source>
        <dbReference type="RuleBase" id="RU003881"/>
    </source>
</evidence>
<keyword evidence="6" id="KW-1015">Disulfide bond</keyword>
<dbReference type="PRINTS" id="PR00368">
    <property type="entry name" value="FADPNR"/>
</dbReference>